<evidence type="ECO:0000313" key="1">
    <source>
        <dbReference type="EMBL" id="ACK50900.1"/>
    </source>
</evidence>
<dbReference type="RefSeq" id="WP_012590970.1">
    <property type="nucleotide sequence ID" value="NC_011666.1"/>
</dbReference>
<proteinExistence type="predicted"/>
<dbReference type="Proteomes" id="UP000002257">
    <property type="component" value="Chromosome"/>
</dbReference>
<dbReference type="STRING" id="395965.Msil_1957"/>
<reference evidence="1 2" key="1">
    <citation type="journal article" date="2010" name="J. Bacteriol.">
        <title>Complete genome sequence of the aerobic facultative methanotroph Methylocella silvestris BL2.</title>
        <authorList>
            <person name="Chen Y."/>
            <person name="Crombie A."/>
            <person name="Rahman M.T."/>
            <person name="Dedysh S.N."/>
            <person name="Liesack W."/>
            <person name="Stott M.B."/>
            <person name="Alam M."/>
            <person name="Theisen A.R."/>
            <person name="Murrell J.C."/>
            <person name="Dunfield P.F."/>
        </authorList>
    </citation>
    <scope>NUCLEOTIDE SEQUENCE [LARGE SCALE GENOMIC DNA]</scope>
    <source>
        <strain evidence="2">DSM 15510 / CIP 108128 / LMG 27833 / NCIMB 13906 / BL2</strain>
    </source>
</reference>
<sequence>MIVVIQCAAKKRDDAGHLRTKDGRRVLFVADPDRAPPKAGYVYARPDDIADDGKAWRDILQGYNSQPGNNPLGLLRAFELYANDAYRHLADRVGLDKMFILSAGWGLINAAFLTPCYDITFSAQAEPYKRRRKTDHYRDLRMLPRETNEPIVFFGGKDYLPLFRELTDGAWSPRTVFFNSATVPQIQGGSAVRFQTTTRTNWHYECVNAFLRGEIGSELS</sequence>
<dbReference type="AlphaFoldDB" id="B8EPP6"/>
<dbReference type="eggNOG" id="ENOG5032XBW">
    <property type="taxonomic scope" value="Bacteria"/>
</dbReference>
<accession>B8EPP6</accession>
<dbReference type="KEGG" id="msl:Msil_1957"/>
<dbReference type="EMBL" id="CP001280">
    <property type="protein sequence ID" value="ACK50900.1"/>
    <property type="molecule type" value="Genomic_DNA"/>
</dbReference>
<evidence type="ECO:0000313" key="2">
    <source>
        <dbReference type="Proteomes" id="UP000002257"/>
    </source>
</evidence>
<gene>
    <name evidence="1" type="ordered locus">Msil_1957</name>
</gene>
<name>B8EPP6_METSB</name>
<dbReference type="HOGENOM" id="CLU_1254729_0_0_5"/>
<dbReference type="OrthoDB" id="7840396at2"/>
<keyword evidence="2" id="KW-1185">Reference proteome</keyword>
<protein>
    <submittedName>
        <fullName evidence="1">Uncharacterized protein</fullName>
    </submittedName>
</protein>
<organism evidence="1 2">
    <name type="scientific">Methylocella silvestris (strain DSM 15510 / CIP 108128 / LMG 27833 / NCIMB 13906 / BL2)</name>
    <dbReference type="NCBI Taxonomy" id="395965"/>
    <lineage>
        <taxon>Bacteria</taxon>
        <taxon>Pseudomonadati</taxon>
        <taxon>Pseudomonadota</taxon>
        <taxon>Alphaproteobacteria</taxon>
        <taxon>Hyphomicrobiales</taxon>
        <taxon>Beijerinckiaceae</taxon>
        <taxon>Methylocella</taxon>
    </lineage>
</organism>